<keyword evidence="2" id="KW-1185">Reference proteome</keyword>
<dbReference type="AlphaFoldDB" id="A0A1U7GZ06"/>
<dbReference type="InterPro" id="IPR021481">
    <property type="entry name" value="DUF3134"/>
</dbReference>
<gene>
    <name evidence="1" type="ORF">NIES592_13865</name>
</gene>
<evidence type="ECO:0000313" key="2">
    <source>
        <dbReference type="Proteomes" id="UP000186391"/>
    </source>
</evidence>
<dbReference type="Pfam" id="PF11332">
    <property type="entry name" value="DUF3134"/>
    <property type="match status" value="1"/>
</dbReference>
<sequence>MVKQLKSALHEEPRNQRTYVIPLKQENSFLEWLRDSGRLIPRGEEEYYAYDEEEEEEIAEIVGHDTYNFEEETIEELED</sequence>
<name>A0A1U7GZ06_9CYAN</name>
<organism evidence="1 2">
    <name type="scientific">Fischerella major NIES-592</name>
    <dbReference type="NCBI Taxonomy" id="210994"/>
    <lineage>
        <taxon>Bacteria</taxon>
        <taxon>Bacillati</taxon>
        <taxon>Cyanobacteriota</taxon>
        <taxon>Cyanophyceae</taxon>
        <taxon>Nostocales</taxon>
        <taxon>Hapalosiphonaceae</taxon>
        <taxon>Fischerella</taxon>
    </lineage>
</organism>
<evidence type="ECO:0008006" key="3">
    <source>
        <dbReference type="Google" id="ProtNLM"/>
    </source>
</evidence>
<evidence type="ECO:0000313" key="1">
    <source>
        <dbReference type="EMBL" id="OKH13686.1"/>
    </source>
</evidence>
<dbReference type="RefSeq" id="WP_016866032.1">
    <property type="nucleotide sequence ID" value="NZ_MRCA01000006.1"/>
</dbReference>
<accession>A0A1U7GZ06</accession>
<comment type="caution">
    <text evidence="1">The sequence shown here is derived from an EMBL/GenBank/DDBJ whole genome shotgun (WGS) entry which is preliminary data.</text>
</comment>
<proteinExistence type="predicted"/>
<dbReference type="EMBL" id="MRCA01000006">
    <property type="protein sequence ID" value="OKH13686.1"/>
    <property type="molecule type" value="Genomic_DNA"/>
</dbReference>
<dbReference type="OrthoDB" id="542362at2"/>
<reference evidence="1 2" key="1">
    <citation type="submission" date="2016-11" db="EMBL/GenBank/DDBJ databases">
        <title>Draft Genome Sequences of Nine Cyanobacterial Strains from Diverse Habitats.</title>
        <authorList>
            <person name="Zhu T."/>
            <person name="Hou S."/>
            <person name="Lu X."/>
            <person name="Hess W.R."/>
        </authorList>
    </citation>
    <scope>NUCLEOTIDE SEQUENCE [LARGE SCALE GENOMIC DNA]</scope>
    <source>
        <strain evidence="1 2">NIES-592</strain>
    </source>
</reference>
<protein>
    <recommendedName>
        <fullName evidence="3">DUF3134 domain-containing protein</fullName>
    </recommendedName>
</protein>
<dbReference type="Proteomes" id="UP000186391">
    <property type="component" value="Unassembled WGS sequence"/>
</dbReference>